<dbReference type="InterPro" id="IPR017441">
    <property type="entry name" value="Protein_kinase_ATP_BS"/>
</dbReference>
<feature type="binding site" evidence="5">
    <location>
        <position position="38"/>
    </location>
    <ligand>
        <name>ATP</name>
        <dbReference type="ChEBI" id="CHEBI:30616"/>
    </ligand>
</feature>
<dbReference type="InterPro" id="IPR008271">
    <property type="entry name" value="Ser/Thr_kinase_AS"/>
</dbReference>
<dbReference type="PANTHER" id="PTHR43289">
    <property type="entry name" value="MITOGEN-ACTIVATED PROTEIN KINASE KINASE KINASE 20-RELATED"/>
    <property type="match status" value="1"/>
</dbReference>
<gene>
    <name evidence="8" type="primary">pknB_1</name>
    <name evidence="8" type="ORF">Enr8_04690</name>
</gene>
<dbReference type="Proteomes" id="UP000318878">
    <property type="component" value="Unassembled WGS sequence"/>
</dbReference>
<keyword evidence="3 8" id="KW-0418">Kinase</keyword>
<dbReference type="CDD" id="cd14014">
    <property type="entry name" value="STKc_PknB_like"/>
    <property type="match status" value="1"/>
</dbReference>
<evidence type="ECO:0000313" key="9">
    <source>
        <dbReference type="Proteomes" id="UP000318878"/>
    </source>
</evidence>
<dbReference type="InterPro" id="IPR011990">
    <property type="entry name" value="TPR-like_helical_dom_sf"/>
</dbReference>
<dbReference type="PANTHER" id="PTHR43289:SF6">
    <property type="entry name" value="SERINE_THREONINE-PROTEIN KINASE NEKL-3"/>
    <property type="match status" value="1"/>
</dbReference>
<evidence type="ECO:0000256" key="3">
    <source>
        <dbReference type="ARBA" id="ARBA00022777"/>
    </source>
</evidence>
<dbReference type="Gene3D" id="1.25.40.10">
    <property type="entry name" value="Tetratricopeptide repeat domain"/>
    <property type="match status" value="1"/>
</dbReference>
<dbReference type="Gene3D" id="1.10.510.10">
    <property type="entry name" value="Transferase(Phosphotransferase) domain 1"/>
    <property type="match status" value="1"/>
</dbReference>
<dbReference type="GO" id="GO:0004674">
    <property type="term" value="F:protein serine/threonine kinase activity"/>
    <property type="evidence" value="ECO:0007669"/>
    <property type="project" value="UniProtKB-EC"/>
</dbReference>
<dbReference type="SUPFAM" id="SSF56112">
    <property type="entry name" value="Protein kinase-like (PK-like)"/>
    <property type="match status" value="1"/>
</dbReference>
<evidence type="ECO:0000256" key="4">
    <source>
        <dbReference type="ARBA" id="ARBA00022840"/>
    </source>
</evidence>
<dbReference type="Pfam" id="PF00069">
    <property type="entry name" value="Pkinase"/>
    <property type="match status" value="1"/>
</dbReference>
<keyword evidence="9" id="KW-1185">Reference proteome</keyword>
<dbReference type="RefSeq" id="WP_146429003.1">
    <property type="nucleotide sequence ID" value="NZ_SJPF01000001.1"/>
</dbReference>
<feature type="region of interest" description="Disordered" evidence="6">
    <location>
        <begin position="572"/>
        <end position="625"/>
    </location>
</feature>
<proteinExistence type="predicted"/>
<accession>A0A5C5VLP8</accession>
<dbReference type="InterPro" id="IPR011009">
    <property type="entry name" value="Kinase-like_dom_sf"/>
</dbReference>
<keyword evidence="4 5" id="KW-0067">ATP-binding</keyword>
<dbReference type="Gene3D" id="3.30.200.20">
    <property type="entry name" value="Phosphorylase Kinase, domain 1"/>
    <property type="match status" value="1"/>
</dbReference>
<evidence type="ECO:0000256" key="2">
    <source>
        <dbReference type="ARBA" id="ARBA00022741"/>
    </source>
</evidence>
<evidence type="ECO:0000256" key="6">
    <source>
        <dbReference type="SAM" id="MobiDB-lite"/>
    </source>
</evidence>
<organism evidence="8 9">
    <name type="scientific">Blastopirellula retiformator</name>
    <dbReference type="NCBI Taxonomy" id="2527970"/>
    <lineage>
        <taxon>Bacteria</taxon>
        <taxon>Pseudomonadati</taxon>
        <taxon>Planctomycetota</taxon>
        <taxon>Planctomycetia</taxon>
        <taxon>Pirellulales</taxon>
        <taxon>Pirellulaceae</taxon>
        <taxon>Blastopirellula</taxon>
    </lineage>
</organism>
<protein>
    <submittedName>
        <fullName evidence="8">Serine/threonine-protein kinase PknB</fullName>
        <ecNumber evidence="8">2.7.11.1</ecNumber>
    </submittedName>
</protein>
<evidence type="ECO:0000256" key="5">
    <source>
        <dbReference type="PROSITE-ProRule" id="PRU10141"/>
    </source>
</evidence>
<reference evidence="8 9" key="1">
    <citation type="submission" date="2019-02" db="EMBL/GenBank/DDBJ databases">
        <title>Deep-cultivation of Planctomycetes and their phenomic and genomic characterization uncovers novel biology.</title>
        <authorList>
            <person name="Wiegand S."/>
            <person name="Jogler M."/>
            <person name="Boedeker C."/>
            <person name="Pinto D."/>
            <person name="Vollmers J."/>
            <person name="Rivas-Marin E."/>
            <person name="Kohn T."/>
            <person name="Peeters S.H."/>
            <person name="Heuer A."/>
            <person name="Rast P."/>
            <person name="Oberbeckmann S."/>
            <person name="Bunk B."/>
            <person name="Jeske O."/>
            <person name="Meyerdierks A."/>
            <person name="Storesund J.E."/>
            <person name="Kallscheuer N."/>
            <person name="Luecker S."/>
            <person name="Lage O.M."/>
            <person name="Pohl T."/>
            <person name="Merkel B.J."/>
            <person name="Hornburger P."/>
            <person name="Mueller R.-W."/>
            <person name="Bruemmer F."/>
            <person name="Labrenz M."/>
            <person name="Spormann A.M."/>
            <person name="Op Den Camp H."/>
            <person name="Overmann J."/>
            <person name="Amann R."/>
            <person name="Jetten M.S.M."/>
            <person name="Mascher T."/>
            <person name="Medema M.H."/>
            <person name="Devos D.P."/>
            <person name="Kaster A.-K."/>
            <person name="Ovreas L."/>
            <person name="Rohde M."/>
            <person name="Galperin M.Y."/>
            <person name="Jogler C."/>
        </authorList>
    </citation>
    <scope>NUCLEOTIDE SEQUENCE [LARGE SCALE GENOMIC DNA]</scope>
    <source>
        <strain evidence="8 9">Enr8</strain>
    </source>
</reference>
<keyword evidence="2 5" id="KW-0547">Nucleotide-binding</keyword>
<dbReference type="EC" id="2.7.11.1" evidence="8"/>
<evidence type="ECO:0000259" key="7">
    <source>
        <dbReference type="PROSITE" id="PS50011"/>
    </source>
</evidence>
<dbReference type="InterPro" id="IPR000719">
    <property type="entry name" value="Prot_kinase_dom"/>
</dbReference>
<dbReference type="SMART" id="SM00220">
    <property type="entry name" value="S_TKc"/>
    <property type="match status" value="1"/>
</dbReference>
<dbReference type="OrthoDB" id="6111975at2"/>
<dbReference type="AlphaFoldDB" id="A0A5C5VLP8"/>
<evidence type="ECO:0000256" key="1">
    <source>
        <dbReference type="ARBA" id="ARBA00022679"/>
    </source>
</evidence>
<sequence>MSDEKFGPYVIHETLGRGGMGTVYVGVDERTGDRAAIKVLHGGSARGGARERFEREIETLKTLRHPHIVRLFGYGEEPAGMFYAMELVEGHSLAELIQRKRDYTWREAFEIGLAIAQGLKHAHDFGVIHRDVKPANILIDKDGNVKISDFGIARLFGATGVTADGGIIGTADFMAPEQAFGDPVSPRSDLYSLGAVIYAMLAKQPPFRAKTVTEALDKLRYSEPPPIDRLCDGVPTDAADIIHRLLEKRPRDRYPTATAVIRRIEALLESEIPDEEAFLIESAVIETQTPEMDDYRLKGPASDSAQLIAADETRIAPEQESPEPPTPPGQTKHFTTVAQDRKSGRYFTSDPEPVSSWRTHLQTGLIALALIVIVVLIFWLPRSPSADVMFEQLSMAVDNGQLDESGDQIERFLTTYPEDPRTEEVEAWQEELSLNRRERRYRLTMQLGQKSDTFDAVEIAYIDALRLVDANPEEAAAKMRALLAVYGPPERMSGDAGRCLVLAERRLAQLEKQLADTSSKQLAEIGARLIAASKLAEEDPDQARQIYQGLISLYGDKPWAWEAMEKAQSALEKLPLPKPTEEPVAEPTEESAEAPSTTEPPATEAEAEDASPEETAEPPASEDAK</sequence>
<feature type="compositionally biased region" description="Low complexity" evidence="6">
    <location>
        <begin position="593"/>
        <end position="604"/>
    </location>
</feature>
<feature type="domain" description="Protein kinase" evidence="7">
    <location>
        <begin position="9"/>
        <end position="268"/>
    </location>
</feature>
<feature type="region of interest" description="Disordered" evidence="6">
    <location>
        <begin position="316"/>
        <end position="335"/>
    </location>
</feature>
<feature type="compositionally biased region" description="Acidic residues" evidence="6">
    <location>
        <begin position="583"/>
        <end position="592"/>
    </location>
</feature>
<dbReference type="PROSITE" id="PS50011">
    <property type="entry name" value="PROTEIN_KINASE_DOM"/>
    <property type="match status" value="1"/>
</dbReference>
<name>A0A5C5VLP8_9BACT</name>
<dbReference type="PROSITE" id="PS00108">
    <property type="entry name" value="PROTEIN_KINASE_ST"/>
    <property type="match status" value="1"/>
</dbReference>
<evidence type="ECO:0000313" key="8">
    <source>
        <dbReference type="EMBL" id="TWT38775.1"/>
    </source>
</evidence>
<dbReference type="GO" id="GO:0005524">
    <property type="term" value="F:ATP binding"/>
    <property type="evidence" value="ECO:0007669"/>
    <property type="project" value="UniProtKB-UniRule"/>
</dbReference>
<comment type="caution">
    <text evidence="8">The sequence shown here is derived from an EMBL/GenBank/DDBJ whole genome shotgun (WGS) entry which is preliminary data.</text>
</comment>
<feature type="compositionally biased region" description="Acidic residues" evidence="6">
    <location>
        <begin position="605"/>
        <end position="616"/>
    </location>
</feature>
<dbReference type="PROSITE" id="PS00107">
    <property type="entry name" value="PROTEIN_KINASE_ATP"/>
    <property type="match status" value="1"/>
</dbReference>
<dbReference type="EMBL" id="SJPF01000001">
    <property type="protein sequence ID" value="TWT38775.1"/>
    <property type="molecule type" value="Genomic_DNA"/>
</dbReference>
<keyword evidence="1 8" id="KW-0808">Transferase</keyword>